<evidence type="ECO:0000313" key="3">
    <source>
        <dbReference type="Proteomes" id="UP001219518"/>
    </source>
</evidence>
<reference evidence="2" key="2">
    <citation type="journal article" date="2023" name="BMC Genomics">
        <title>Pest status, molecular evolution, and epigenetic factors derived from the genome assembly of Frankliniella fusca, a thysanopteran phytovirus vector.</title>
        <authorList>
            <person name="Catto M.A."/>
            <person name="Labadie P.E."/>
            <person name="Jacobson A.L."/>
            <person name="Kennedy G.G."/>
            <person name="Srinivasan R."/>
            <person name="Hunt B.G."/>
        </authorList>
    </citation>
    <scope>NUCLEOTIDE SEQUENCE</scope>
    <source>
        <strain evidence="2">PL_HMW_Pooled</strain>
    </source>
</reference>
<evidence type="ECO:0000256" key="1">
    <source>
        <dbReference type="SAM" id="MobiDB-lite"/>
    </source>
</evidence>
<comment type="caution">
    <text evidence="2">The sequence shown here is derived from an EMBL/GenBank/DDBJ whole genome shotgun (WGS) entry which is preliminary data.</text>
</comment>
<reference evidence="2" key="1">
    <citation type="submission" date="2021-07" db="EMBL/GenBank/DDBJ databases">
        <authorList>
            <person name="Catto M.A."/>
            <person name="Jacobson A."/>
            <person name="Kennedy G."/>
            <person name="Labadie P."/>
            <person name="Hunt B.G."/>
            <person name="Srinivasan R."/>
        </authorList>
    </citation>
    <scope>NUCLEOTIDE SEQUENCE</scope>
    <source>
        <strain evidence="2">PL_HMW_Pooled</strain>
        <tissue evidence="2">Head</tissue>
    </source>
</reference>
<keyword evidence="2" id="KW-0436">Ligase</keyword>
<dbReference type="Proteomes" id="UP001219518">
    <property type="component" value="Unassembled WGS sequence"/>
</dbReference>
<keyword evidence="3" id="KW-1185">Reference proteome</keyword>
<dbReference type="AlphaFoldDB" id="A0AAE1H3M6"/>
<feature type="compositionally biased region" description="Acidic residues" evidence="1">
    <location>
        <begin position="140"/>
        <end position="152"/>
    </location>
</feature>
<gene>
    <name evidence="2" type="ORF">KUF71_023078</name>
</gene>
<feature type="region of interest" description="Disordered" evidence="1">
    <location>
        <begin position="140"/>
        <end position="167"/>
    </location>
</feature>
<sequence>MARKVMDCVPLAPEEVDGLLGSLASGNPQCRVLIQSLRSGGFTMELHNPGCNIDYFIPSNYKGADENAVRADVCAQRDVVLGDLYQKYGGPEYDPMRWIDLDVLDSHERRRYLRFCKRFSIHTEKVALLDEYARLHEFDSDFDEDEDAEEAQMDATPAEPAVEQVPP</sequence>
<organism evidence="2 3">
    <name type="scientific">Frankliniella fusca</name>
    <dbReference type="NCBI Taxonomy" id="407009"/>
    <lineage>
        <taxon>Eukaryota</taxon>
        <taxon>Metazoa</taxon>
        <taxon>Ecdysozoa</taxon>
        <taxon>Arthropoda</taxon>
        <taxon>Hexapoda</taxon>
        <taxon>Insecta</taxon>
        <taxon>Pterygota</taxon>
        <taxon>Neoptera</taxon>
        <taxon>Paraneoptera</taxon>
        <taxon>Thysanoptera</taxon>
        <taxon>Terebrantia</taxon>
        <taxon>Thripoidea</taxon>
        <taxon>Thripidae</taxon>
        <taxon>Frankliniella</taxon>
    </lineage>
</organism>
<accession>A0AAE1H3M6</accession>
<proteinExistence type="predicted"/>
<dbReference type="GO" id="GO:0016874">
    <property type="term" value="F:ligase activity"/>
    <property type="evidence" value="ECO:0007669"/>
    <property type="project" value="UniProtKB-KW"/>
</dbReference>
<dbReference type="EMBL" id="JAHWGI010000331">
    <property type="protein sequence ID" value="KAK3913621.1"/>
    <property type="molecule type" value="Genomic_DNA"/>
</dbReference>
<evidence type="ECO:0000313" key="2">
    <source>
        <dbReference type="EMBL" id="KAK3913621.1"/>
    </source>
</evidence>
<protein>
    <submittedName>
        <fullName evidence="2">Arginine--tRNA ligase</fullName>
    </submittedName>
</protein>
<name>A0AAE1H3M6_9NEOP</name>